<dbReference type="InterPro" id="IPR026392">
    <property type="entry name" value="Exo/Archaeosortase_dom"/>
</dbReference>
<keyword evidence="2" id="KW-1003">Cell membrane</keyword>
<evidence type="ECO:0000256" key="3">
    <source>
        <dbReference type="ARBA" id="ARBA00022670"/>
    </source>
</evidence>
<evidence type="ECO:0000256" key="2">
    <source>
        <dbReference type="ARBA" id="ARBA00022475"/>
    </source>
</evidence>
<dbReference type="EMBL" id="JAWIIJ010000009">
    <property type="protein sequence ID" value="MDV2079745.1"/>
    <property type="molecule type" value="Genomic_DNA"/>
</dbReference>
<keyword evidence="6 8" id="KW-1133">Transmembrane helix</keyword>
<sequence length="490" mass="54469">MSMLRKAHTNLPQAVPYLTVTLISLILFYPTWWRLLSKWLQFEQVLVHGLATAALFIGLLLLHPPLTARNADAPSISLNKVSLGGGLALVATVLVWLLIELARIDTLAYLLLPVGLAATCWTLLGWAATRAFLPYLLLLSLSLPIWADLVPPLVAMASAVVGTWVQWMGMTALIEGHYITLPYGRLVIADGCSGIRYFAIAILLSMVTAVLNDYRWRGWLACLGVAVVFSLLANWVRITILVVVAYATDMESALITDHEFLGWVVFAFFIGPALYLAPVKRRQPGHIRTPDPIRRPAIAFVIAAALLGPISLAFFQAPGNPKPPWTLDLVNARMEASRRLPLPMELPVSLDQEVWQSGPFWYSLAQTQKRQSDDKLVPYLRPPVDKDTWQLQQTSPQGVRLYRNIFTREQVVLAQWYQVGQFRARSYQQAKLLQIPATLSGQSRFALVTAQLACDRLSCDQALLDMEAQLATLSLHSRDDAPQTIDGSNS</sequence>
<evidence type="ECO:0000313" key="9">
    <source>
        <dbReference type="EMBL" id="MDV2079745.1"/>
    </source>
</evidence>
<accession>A0ABU3W063</accession>
<dbReference type="Pfam" id="PF09721">
    <property type="entry name" value="Exosortase_EpsH"/>
    <property type="match status" value="1"/>
</dbReference>
<evidence type="ECO:0000313" key="10">
    <source>
        <dbReference type="Proteomes" id="UP001269819"/>
    </source>
</evidence>
<dbReference type="InterPro" id="IPR019127">
    <property type="entry name" value="Exosortase"/>
</dbReference>
<feature type="transmembrane region" description="Helical" evidence="8">
    <location>
        <begin position="194"/>
        <end position="212"/>
    </location>
</feature>
<feature type="transmembrane region" description="Helical" evidence="8">
    <location>
        <begin position="106"/>
        <end position="126"/>
    </location>
</feature>
<keyword evidence="4 8" id="KW-0812">Transmembrane</keyword>
<evidence type="ECO:0000256" key="6">
    <source>
        <dbReference type="ARBA" id="ARBA00022989"/>
    </source>
</evidence>
<evidence type="ECO:0000256" key="5">
    <source>
        <dbReference type="ARBA" id="ARBA00022801"/>
    </source>
</evidence>
<evidence type="ECO:0000256" key="4">
    <source>
        <dbReference type="ARBA" id="ARBA00022692"/>
    </source>
</evidence>
<evidence type="ECO:0000256" key="8">
    <source>
        <dbReference type="SAM" id="Phobius"/>
    </source>
</evidence>
<evidence type="ECO:0000256" key="7">
    <source>
        <dbReference type="ARBA" id="ARBA00023136"/>
    </source>
</evidence>
<feature type="transmembrane region" description="Helical" evidence="8">
    <location>
        <begin position="14"/>
        <end position="33"/>
    </location>
</feature>
<comment type="caution">
    <text evidence="9">The sequence shown here is derived from an EMBL/GenBank/DDBJ whole genome shotgun (WGS) entry which is preliminary data.</text>
</comment>
<feature type="transmembrane region" description="Helical" evidence="8">
    <location>
        <begin position="219"/>
        <end position="248"/>
    </location>
</feature>
<feature type="transmembrane region" description="Helical" evidence="8">
    <location>
        <begin position="297"/>
        <end position="315"/>
    </location>
</feature>
<organism evidence="9 10">
    <name type="scientific">Marinobacter xestospongiae</name>
    <dbReference type="NCBI Taxonomy" id="994319"/>
    <lineage>
        <taxon>Bacteria</taxon>
        <taxon>Pseudomonadati</taxon>
        <taxon>Pseudomonadota</taxon>
        <taxon>Gammaproteobacteria</taxon>
        <taxon>Pseudomonadales</taxon>
        <taxon>Marinobacteraceae</taxon>
        <taxon>Marinobacter</taxon>
    </lineage>
</organism>
<feature type="transmembrane region" description="Helical" evidence="8">
    <location>
        <begin position="260"/>
        <end position="277"/>
    </location>
</feature>
<proteinExistence type="predicted"/>
<feature type="transmembrane region" description="Helical" evidence="8">
    <location>
        <begin position="45"/>
        <end position="62"/>
    </location>
</feature>
<dbReference type="NCBIfam" id="TIGR04178">
    <property type="entry name" value="exo_archaeo"/>
    <property type="match status" value="1"/>
</dbReference>
<keyword evidence="10" id="KW-1185">Reference proteome</keyword>
<feature type="transmembrane region" description="Helical" evidence="8">
    <location>
        <begin position="154"/>
        <end position="174"/>
    </location>
</feature>
<protein>
    <submittedName>
        <fullName evidence="9">Exosortase/archaeosortase family protein</fullName>
    </submittedName>
</protein>
<dbReference type="RefSeq" id="WP_316974245.1">
    <property type="nucleotide sequence ID" value="NZ_JAWIIJ010000009.1"/>
</dbReference>
<keyword evidence="3" id="KW-0645">Protease</keyword>
<reference evidence="9 10" key="1">
    <citation type="submission" date="2023-10" db="EMBL/GenBank/DDBJ databases">
        <title>Characteristics and mechanism of a salt-tolerant marine origin heterotrophic nitrifying- aerobic denitrifying bacteria Marinobacter xestospongiae HN1.</title>
        <authorList>
            <person name="Qi R."/>
        </authorList>
    </citation>
    <scope>NUCLEOTIDE SEQUENCE [LARGE SCALE GENOMIC DNA]</scope>
    <source>
        <strain evidence="9 10">HN1</strain>
    </source>
</reference>
<dbReference type="NCBIfam" id="TIGR02602">
    <property type="entry name" value="8TM_EpsH"/>
    <property type="match status" value="1"/>
</dbReference>
<dbReference type="Proteomes" id="UP001269819">
    <property type="component" value="Unassembled WGS sequence"/>
</dbReference>
<keyword evidence="7 8" id="KW-0472">Membrane</keyword>
<name>A0ABU3W063_9GAMM</name>
<dbReference type="InterPro" id="IPR013426">
    <property type="entry name" value="EpsH-like"/>
</dbReference>
<evidence type="ECO:0000256" key="1">
    <source>
        <dbReference type="ARBA" id="ARBA00004651"/>
    </source>
</evidence>
<comment type="subcellular location">
    <subcellularLocation>
        <location evidence="1">Cell membrane</location>
        <topology evidence="1">Multi-pass membrane protein</topology>
    </subcellularLocation>
</comment>
<gene>
    <name evidence="9" type="ORF">RYS15_13730</name>
</gene>
<keyword evidence="5" id="KW-0378">Hydrolase</keyword>
<feature type="transmembrane region" description="Helical" evidence="8">
    <location>
        <begin position="82"/>
        <end position="99"/>
    </location>
</feature>